<feature type="region of interest" description="Disordered" evidence="2">
    <location>
        <begin position="550"/>
        <end position="582"/>
    </location>
</feature>
<feature type="domain" description="Copper type II ascorbate-dependent monooxygenase C-terminal" evidence="3">
    <location>
        <begin position="650"/>
        <end position="718"/>
    </location>
</feature>
<evidence type="ECO:0000256" key="2">
    <source>
        <dbReference type="SAM" id="MobiDB-lite"/>
    </source>
</evidence>
<feature type="compositionally biased region" description="Basic and acidic residues" evidence="2">
    <location>
        <begin position="512"/>
        <end position="530"/>
    </location>
</feature>
<dbReference type="OrthoDB" id="129121at2759"/>
<evidence type="ECO:0000256" key="1">
    <source>
        <dbReference type="ARBA" id="ARBA00023157"/>
    </source>
</evidence>
<dbReference type="InterPro" id="IPR024548">
    <property type="entry name" value="Cu2_monoox_C"/>
</dbReference>
<proteinExistence type="predicted"/>
<protein>
    <recommendedName>
        <fullName evidence="3">Copper type II ascorbate-dependent monooxygenase C-terminal domain-containing protein</fullName>
    </recommendedName>
</protein>
<reference evidence="4" key="1">
    <citation type="submission" date="2021-03" db="EMBL/GenBank/DDBJ databases">
        <authorList>
            <person name="Bekaert M."/>
        </authorList>
    </citation>
    <scope>NUCLEOTIDE SEQUENCE</scope>
</reference>
<organism evidence="4 5">
    <name type="scientific">Mytilus edulis</name>
    <name type="common">Blue mussel</name>
    <dbReference type="NCBI Taxonomy" id="6550"/>
    <lineage>
        <taxon>Eukaryota</taxon>
        <taxon>Metazoa</taxon>
        <taxon>Spiralia</taxon>
        <taxon>Lophotrochozoa</taxon>
        <taxon>Mollusca</taxon>
        <taxon>Bivalvia</taxon>
        <taxon>Autobranchia</taxon>
        <taxon>Pteriomorphia</taxon>
        <taxon>Mytilida</taxon>
        <taxon>Mytiloidea</taxon>
        <taxon>Mytilidae</taxon>
        <taxon>Mytilinae</taxon>
        <taxon>Mytilus</taxon>
    </lineage>
</organism>
<dbReference type="EMBL" id="CAJPWZ010000129">
    <property type="protein sequence ID" value="CAG2186363.1"/>
    <property type="molecule type" value="Genomic_DNA"/>
</dbReference>
<accession>A0A8S3PR02</accession>
<evidence type="ECO:0000259" key="3">
    <source>
        <dbReference type="Pfam" id="PF03712"/>
    </source>
</evidence>
<dbReference type="GO" id="GO:0016715">
    <property type="term" value="F:oxidoreductase activity, acting on paired donors, with incorporation or reduction of molecular oxygen, reduced ascorbate as one donor, and incorporation of one atom of oxygen"/>
    <property type="evidence" value="ECO:0007669"/>
    <property type="project" value="InterPro"/>
</dbReference>
<sequence>MSNSSNFDGTVPFRWSLLKADIESTAFVKGWNSEQKLQTLVSRITGKALKFYENRSYPVQADYETICKLFNDRFDSVGYPLLIMESLENVCPYPDELLDEFTDRIEELVEGAFQNESENVKEHLIIKYLTNACCDEEGKELVKAVAEGSVYEAKRYLCTLSKVTTEGYLKLKSLWEPKTKKRIDDINFKIEKTGDHDQIVKSKETDENVDSGETTRTCINDEPEWYTPSKHSSEVEWNEAMEKKGADTNFKIIEKADHSPVIIGQRTEQTAHKGETIEKLSNSVIEHCTTPCHSKVVKEDAVYTMESPSPEYESDWLGEADDIKQREESPSPNYKPDAICEADEKGQKIPTNFHCFNEHKRDCDKKINPRKVNADKTKETSRLITRHKLHLLVQSMVKENNNLDKKRSTSRQEYILEENMNVNEDSQCILTYDQVRQTQTKHEKGENKDLKQLINRNSYQKQLSQSELELLSNIIDRLTPNSVYCQDNLLTLELKDKQYRYWMTSHGNTKTHNHDEGEDREQDSNKEGKSLQDTWSNCVKRQILKTEQWTQTDELSSGKEPSLTKRKEVKDQSTQTTDDKHTPIHFDQEQKWSMHLTQTAINHCNTVKAEDEHIDPGSLEVTILTGKTHTEQNQEAKRCTRTYENNNLVGDSMKDTDKKAYVNTRDEIRTTCTYSSLSSNETIFFGEGTSDEMCYGFITYYPAQNIALPYCTTWKTVEKCKRYMPQFGGIIDGCKWKDFLSGGNEYIGFMMIELAMHCDTTCSSNCTEKVRNLREHECLRGDLGDFMIFKLQRKYPSISLIKDCFRENKSDNVKAYSFCLILILALMFFPSYHSDS</sequence>
<evidence type="ECO:0000313" key="4">
    <source>
        <dbReference type="EMBL" id="CAG2186363.1"/>
    </source>
</evidence>
<dbReference type="Proteomes" id="UP000683360">
    <property type="component" value="Unassembled WGS sequence"/>
</dbReference>
<dbReference type="InterPro" id="IPR008977">
    <property type="entry name" value="PHM/PNGase_F_dom_sf"/>
</dbReference>
<keyword evidence="1" id="KW-1015">Disulfide bond</keyword>
<gene>
    <name evidence="4" type="ORF">MEDL_1912</name>
</gene>
<dbReference type="Gene3D" id="2.60.120.230">
    <property type="match status" value="1"/>
</dbReference>
<dbReference type="SUPFAM" id="SSF49742">
    <property type="entry name" value="PHM/PNGase F"/>
    <property type="match status" value="1"/>
</dbReference>
<feature type="compositionally biased region" description="Basic and acidic residues" evidence="2">
    <location>
        <begin position="562"/>
        <end position="582"/>
    </location>
</feature>
<dbReference type="InterPro" id="IPR014784">
    <property type="entry name" value="Cu2_ascorb_mOase-like_C"/>
</dbReference>
<keyword evidence="5" id="KW-1185">Reference proteome</keyword>
<feature type="region of interest" description="Disordered" evidence="2">
    <location>
        <begin position="506"/>
        <end position="532"/>
    </location>
</feature>
<dbReference type="AlphaFoldDB" id="A0A8S3PR02"/>
<evidence type="ECO:0000313" key="5">
    <source>
        <dbReference type="Proteomes" id="UP000683360"/>
    </source>
</evidence>
<dbReference type="Pfam" id="PF03712">
    <property type="entry name" value="Cu2_monoox_C"/>
    <property type="match status" value="1"/>
</dbReference>
<comment type="caution">
    <text evidence="4">The sequence shown here is derived from an EMBL/GenBank/DDBJ whole genome shotgun (WGS) entry which is preliminary data.</text>
</comment>
<name>A0A8S3PR02_MYTED</name>